<dbReference type="PANTHER" id="PTHR30055">
    <property type="entry name" value="HTH-TYPE TRANSCRIPTIONAL REGULATOR RUTR"/>
    <property type="match status" value="1"/>
</dbReference>
<dbReference type="AlphaFoldDB" id="A0A839Y0Y3"/>
<evidence type="ECO:0000313" key="4">
    <source>
        <dbReference type="EMBL" id="MBB3665605.1"/>
    </source>
</evidence>
<reference evidence="4 5" key="1">
    <citation type="submission" date="2020-08" db="EMBL/GenBank/DDBJ databases">
        <title>Sequencing the genomes of 1000 actinobacteria strains.</title>
        <authorList>
            <person name="Klenk H.-P."/>
        </authorList>
    </citation>
    <scope>NUCLEOTIDE SEQUENCE [LARGE SCALE GENOMIC DNA]</scope>
    <source>
        <strain evidence="4 5">DSM 45267</strain>
    </source>
</reference>
<feature type="domain" description="HTH tetR-type" evidence="3">
    <location>
        <begin position="1"/>
        <end position="52"/>
    </location>
</feature>
<evidence type="ECO:0000256" key="1">
    <source>
        <dbReference type="ARBA" id="ARBA00023125"/>
    </source>
</evidence>
<dbReference type="EMBL" id="JACIBS010000005">
    <property type="protein sequence ID" value="MBB3665605.1"/>
    <property type="molecule type" value="Genomic_DNA"/>
</dbReference>
<dbReference type="InterPro" id="IPR001647">
    <property type="entry name" value="HTH_TetR"/>
</dbReference>
<dbReference type="SUPFAM" id="SSF46689">
    <property type="entry name" value="Homeodomain-like"/>
    <property type="match status" value="1"/>
</dbReference>
<dbReference type="GO" id="GO:0000976">
    <property type="term" value="F:transcription cis-regulatory region binding"/>
    <property type="evidence" value="ECO:0007669"/>
    <property type="project" value="TreeGrafter"/>
</dbReference>
<sequence>MALGVFLEKGFDQATVEEIAAGTSMSKRTVYAQYADKSALFVAAVERAVERFTMSREDVEAVITDDLAESLVAVARLRVVNLGTPSAILLQRVLISQSYRFPELYPAATESFMAPVAQVLGDLFERHRSELDISDPWRATVAFLGLAVGGPSRAVVTGRADVLGPELDETIRYAVSLFLDGVRRR</sequence>
<evidence type="ECO:0000259" key="3">
    <source>
        <dbReference type="PROSITE" id="PS50977"/>
    </source>
</evidence>
<organism evidence="4 5">
    <name type="scientific">Prauserella sediminis</name>
    <dbReference type="NCBI Taxonomy" id="577680"/>
    <lineage>
        <taxon>Bacteria</taxon>
        <taxon>Bacillati</taxon>
        <taxon>Actinomycetota</taxon>
        <taxon>Actinomycetes</taxon>
        <taxon>Pseudonocardiales</taxon>
        <taxon>Pseudonocardiaceae</taxon>
        <taxon>Prauserella</taxon>
        <taxon>Prauserella salsuginis group</taxon>
    </lineage>
</organism>
<keyword evidence="5" id="KW-1185">Reference proteome</keyword>
<proteinExistence type="predicted"/>
<comment type="caution">
    <text evidence="4">The sequence shown here is derived from an EMBL/GenBank/DDBJ whole genome shotgun (WGS) entry which is preliminary data.</text>
</comment>
<dbReference type="InterPro" id="IPR009057">
    <property type="entry name" value="Homeodomain-like_sf"/>
</dbReference>
<name>A0A839Y0Y3_9PSEU</name>
<gene>
    <name evidence="4" type="ORF">FB384_004563</name>
</gene>
<dbReference type="Proteomes" id="UP000564573">
    <property type="component" value="Unassembled WGS sequence"/>
</dbReference>
<keyword evidence="1 2" id="KW-0238">DNA-binding</keyword>
<evidence type="ECO:0000256" key="2">
    <source>
        <dbReference type="PROSITE-ProRule" id="PRU00335"/>
    </source>
</evidence>
<dbReference type="RefSeq" id="WP_183786810.1">
    <property type="nucleotide sequence ID" value="NZ_JACIBS010000005.1"/>
</dbReference>
<dbReference type="InterPro" id="IPR039536">
    <property type="entry name" value="TetR_C_Proteobacteria"/>
</dbReference>
<dbReference type="Pfam" id="PF00440">
    <property type="entry name" value="TetR_N"/>
    <property type="match status" value="1"/>
</dbReference>
<dbReference type="GO" id="GO:0003700">
    <property type="term" value="F:DNA-binding transcription factor activity"/>
    <property type="evidence" value="ECO:0007669"/>
    <property type="project" value="TreeGrafter"/>
</dbReference>
<protein>
    <submittedName>
        <fullName evidence="4">AcrR family transcriptional regulator</fullName>
    </submittedName>
</protein>
<accession>A0A839Y0Y3</accession>
<feature type="DNA-binding region" description="H-T-H motif" evidence="2">
    <location>
        <begin position="15"/>
        <end position="34"/>
    </location>
</feature>
<dbReference type="Gene3D" id="1.10.357.10">
    <property type="entry name" value="Tetracycline Repressor, domain 2"/>
    <property type="match status" value="1"/>
</dbReference>
<dbReference type="Pfam" id="PF14246">
    <property type="entry name" value="TetR_C_7"/>
    <property type="match status" value="1"/>
</dbReference>
<dbReference type="InterPro" id="IPR050109">
    <property type="entry name" value="HTH-type_TetR-like_transc_reg"/>
</dbReference>
<dbReference type="PROSITE" id="PS50977">
    <property type="entry name" value="HTH_TETR_2"/>
    <property type="match status" value="1"/>
</dbReference>
<dbReference type="PANTHER" id="PTHR30055:SF146">
    <property type="entry name" value="HTH-TYPE TRANSCRIPTIONAL DUAL REGULATOR CECR"/>
    <property type="match status" value="1"/>
</dbReference>
<evidence type="ECO:0000313" key="5">
    <source>
        <dbReference type="Proteomes" id="UP000564573"/>
    </source>
</evidence>